<evidence type="ECO:0000256" key="5">
    <source>
        <dbReference type="ARBA" id="ARBA00022679"/>
    </source>
</evidence>
<evidence type="ECO:0000256" key="7">
    <source>
        <dbReference type="SAM" id="Phobius"/>
    </source>
</evidence>
<dbReference type="InterPro" id="IPR039507">
    <property type="entry name" value="PIG-A/GPI3"/>
</dbReference>
<keyword evidence="7" id="KW-1133">Transmembrane helix</keyword>
<evidence type="ECO:0000256" key="6">
    <source>
        <dbReference type="ARBA" id="ARBA00032160"/>
    </source>
</evidence>
<keyword evidence="5" id="KW-0808">Transferase</keyword>
<evidence type="ECO:0000256" key="4">
    <source>
        <dbReference type="ARBA" id="ARBA00022676"/>
    </source>
</evidence>
<gene>
    <name evidence="10" type="ORF">ENUP19_0085G0100</name>
</gene>
<comment type="caution">
    <text evidence="10">The sequence shown here is derived from an EMBL/GenBank/DDBJ whole genome shotgun (WGS) entry which is preliminary data.</text>
</comment>
<keyword evidence="7" id="KW-0472">Membrane</keyword>
<evidence type="ECO:0000259" key="8">
    <source>
        <dbReference type="Pfam" id="PF00534"/>
    </source>
</evidence>
<dbReference type="InterPro" id="IPR013234">
    <property type="entry name" value="PIGA_GPI_anchor_biosynthesis"/>
</dbReference>
<dbReference type="EMBL" id="BAAFRS010000085">
    <property type="protein sequence ID" value="GAB1221877.1"/>
    <property type="molecule type" value="Genomic_DNA"/>
</dbReference>
<evidence type="ECO:0000313" key="10">
    <source>
        <dbReference type="EMBL" id="GAB1221877.1"/>
    </source>
</evidence>
<dbReference type="Proteomes" id="UP001628156">
    <property type="component" value="Unassembled WGS sequence"/>
</dbReference>
<dbReference type="EC" id="2.4.1.198" evidence="2"/>
<protein>
    <recommendedName>
        <fullName evidence="2">phosphatidylinositol N-acetylglucosaminyltransferase</fullName>
        <ecNumber evidence="2">2.4.1.198</ecNumber>
    </recommendedName>
    <alternativeName>
        <fullName evidence="6">GlcNAc-PI synthesis protein</fullName>
    </alternativeName>
</protein>
<dbReference type="PANTHER" id="PTHR45871">
    <property type="entry name" value="N-ACETYLGLUCOSAMINYL-PHOSPHATIDYLINOSITOL BIOSYNTHETIC PROTEIN"/>
    <property type="match status" value="1"/>
</dbReference>
<keyword evidence="7" id="KW-0812">Transmembrane</keyword>
<dbReference type="Pfam" id="PF08288">
    <property type="entry name" value="PIGA"/>
    <property type="match status" value="1"/>
</dbReference>
<dbReference type="InterPro" id="IPR001296">
    <property type="entry name" value="Glyco_trans_1"/>
</dbReference>
<feature type="domain" description="Glycosyl transferase family 1" evidence="8">
    <location>
        <begin position="191"/>
        <end position="339"/>
    </location>
</feature>
<dbReference type="SUPFAM" id="SSF53756">
    <property type="entry name" value="UDP-Glycosyltransferase/glycogen phosphorylase"/>
    <property type="match status" value="1"/>
</dbReference>
<feature type="domain" description="PIGA GPI anchor biosynthesis" evidence="9">
    <location>
        <begin position="47"/>
        <end position="135"/>
    </location>
</feature>
<evidence type="ECO:0000256" key="2">
    <source>
        <dbReference type="ARBA" id="ARBA00012420"/>
    </source>
</evidence>
<dbReference type="Pfam" id="PF00534">
    <property type="entry name" value="Glycos_transf_1"/>
    <property type="match status" value="1"/>
</dbReference>
<sequence length="449" mass="51538">MEPAPGCYRICLASDFFYPNMGGVEFHQYQIAHFFVKHGHKVVVITHQYGNRTGVRVLKNGIKVYYLPLLRMFNECCFPTGMSEHALIRNILIREQIQILHAHQSFSAISLESMFFARLLGIRVFLTEHSLFGLKGLASIMLNSVLQYSLANSDGAIAVSHCTKENMCIRAKRDPTKIYVIPNALESSKFQPDISKRDPNNINIVILSRLVYRKGIDLAVGIIPYICSKYPKVNFIVGGNGPMMLNFEEMREKYQLQSRVKLLGAIQHCETRDVLVQGDIFLNCSLTEGFCIAIIEALSCGLHVISTHVGGIKEVLPNSLIKYSMPTVEDLCKKVEEVIPICKEERSWEFHNAVKSFYSWERVATRTEQVYHEVLQKPQDDLPSHFNKMYYEGVYSGPFMFFLHYFLLLISCFLNFIWPKESIEKAYEIPRKCYRNGLISEIGEEKRTK</sequence>
<dbReference type="Gene3D" id="3.40.50.2000">
    <property type="entry name" value="Glycogen Phosphorylase B"/>
    <property type="match status" value="2"/>
</dbReference>
<evidence type="ECO:0000256" key="3">
    <source>
        <dbReference type="ARBA" id="ARBA00022502"/>
    </source>
</evidence>
<reference evidence="10 11" key="1">
    <citation type="journal article" date="2019" name="PLoS Negl. Trop. Dis.">
        <title>Whole genome sequencing of Entamoeba nuttalli reveals mammalian host-related molecular signatures and a novel octapeptide-repeat surface protein.</title>
        <authorList>
            <person name="Tanaka M."/>
            <person name="Makiuchi T."/>
            <person name="Komiyama T."/>
            <person name="Shiina T."/>
            <person name="Osaki K."/>
            <person name="Tachibana H."/>
        </authorList>
    </citation>
    <scope>NUCLEOTIDE SEQUENCE [LARGE SCALE GENOMIC DNA]</scope>
    <source>
        <strain evidence="10 11">P19-061405</strain>
    </source>
</reference>
<name>A0ABQ0DGA8_9EUKA</name>
<dbReference type="PANTHER" id="PTHR45871:SF1">
    <property type="entry name" value="PHOSPHATIDYLINOSITOL N-ACETYLGLUCOSAMINYLTRANSFERASE SUBUNIT A"/>
    <property type="match status" value="1"/>
</dbReference>
<evidence type="ECO:0000256" key="1">
    <source>
        <dbReference type="ARBA" id="ARBA00004687"/>
    </source>
</evidence>
<accession>A0ABQ0DGA8</accession>
<comment type="pathway">
    <text evidence="1">Glycolipid biosynthesis; glycosylphosphatidylinositol-anchor biosynthesis.</text>
</comment>
<proteinExistence type="predicted"/>
<evidence type="ECO:0000259" key="9">
    <source>
        <dbReference type="Pfam" id="PF08288"/>
    </source>
</evidence>
<keyword evidence="11" id="KW-1185">Reference proteome</keyword>
<keyword evidence="3" id="KW-0337">GPI-anchor biosynthesis</keyword>
<dbReference type="CDD" id="cd03796">
    <property type="entry name" value="GT4_PIG-A-like"/>
    <property type="match status" value="1"/>
</dbReference>
<organism evidence="10 11">
    <name type="scientific">Entamoeba nuttalli</name>
    <dbReference type="NCBI Taxonomy" id="412467"/>
    <lineage>
        <taxon>Eukaryota</taxon>
        <taxon>Amoebozoa</taxon>
        <taxon>Evosea</taxon>
        <taxon>Archamoebae</taxon>
        <taxon>Mastigamoebida</taxon>
        <taxon>Entamoebidae</taxon>
        <taxon>Entamoeba</taxon>
    </lineage>
</organism>
<evidence type="ECO:0000313" key="11">
    <source>
        <dbReference type="Proteomes" id="UP001628156"/>
    </source>
</evidence>
<keyword evidence="4" id="KW-0328">Glycosyltransferase</keyword>
<feature type="transmembrane region" description="Helical" evidence="7">
    <location>
        <begin position="399"/>
        <end position="418"/>
    </location>
</feature>